<dbReference type="Pfam" id="PF08543">
    <property type="entry name" value="Phos_pyr_kin"/>
    <property type="match status" value="1"/>
</dbReference>
<dbReference type="EC" id="2.7.1.49" evidence="2"/>
<dbReference type="AlphaFoldDB" id="A0A1X9N8M3"/>
<evidence type="ECO:0000313" key="5">
    <source>
        <dbReference type="EMBL" id="ARN74418.1"/>
    </source>
</evidence>
<accession>A0A1X9N8M3</accession>
<evidence type="ECO:0000256" key="1">
    <source>
        <dbReference type="ARBA" id="ARBA00004948"/>
    </source>
</evidence>
<dbReference type="PANTHER" id="PTHR20858">
    <property type="entry name" value="PHOSPHOMETHYLPYRIMIDINE KINASE"/>
    <property type="match status" value="1"/>
</dbReference>
<dbReference type="GO" id="GO:0008902">
    <property type="term" value="F:hydroxymethylpyrimidine kinase activity"/>
    <property type="evidence" value="ECO:0007669"/>
    <property type="project" value="UniProtKB-EC"/>
</dbReference>
<dbReference type="InterPro" id="IPR004399">
    <property type="entry name" value="HMP/HMP-P_kinase_dom"/>
</dbReference>
<evidence type="ECO:0000256" key="3">
    <source>
        <dbReference type="SAM" id="MobiDB-lite"/>
    </source>
</evidence>
<organism evidence="5 6">
    <name type="scientific">Oceanicoccus sagamiensis</name>
    <dbReference type="NCBI Taxonomy" id="716816"/>
    <lineage>
        <taxon>Bacteria</taxon>
        <taxon>Pseudomonadati</taxon>
        <taxon>Pseudomonadota</taxon>
        <taxon>Gammaproteobacteria</taxon>
        <taxon>Cellvibrionales</taxon>
        <taxon>Spongiibacteraceae</taxon>
        <taxon>Oceanicoccus</taxon>
    </lineage>
</organism>
<dbReference type="PANTHER" id="PTHR20858:SF17">
    <property type="entry name" value="HYDROXYMETHYLPYRIMIDINE_PHOSPHOMETHYLPYRIMIDINE KINASE THI20-RELATED"/>
    <property type="match status" value="1"/>
</dbReference>
<dbReference type="CDD" id="cd01169">
    <property type="entry name" value="HMPP_kinase"/>
    <property type="match status" value="1"/>
</dbReference>
<name>A0A1X9N8M3_9GAMM</name>
<dbReference type="RefSeq" id="WP_169713962.1">
    <property type="nucleotide sequence ID" value="NZ_CP019343.1"/>
</dbReference>
<dbReference type="GO" id="GO:0008972">
    <property type="term" value="F:phosphomethylpyrimidine kinase activity"/>
    <property type="evidence" value="ECO:0007669"/>
    <property type="project" value="InterPro"/>
</dbReference>
<gene>
    <name evidence="5" type="ORF">BST96_09965</name>
</gene>
<dbReference type="GO" id="GO:0009229">
    <property type="term" value="P:thiamine diphosphate biosynthetic process"/>
    <property type="evidence" value="ECO:0007669"/>
    <property type="project" value="UniProtKB-UniPathway"/>
</dbReference>
<dbReference type="SUPFAM" id="SSF53613">
    <property type="entry name" value="Ribokinase-like"/>
    <property type="match status" value="1"/>
</dbReference>
<keyword evidence="6" id="KW-1185">Reference proteome</keyword>
<dbReference type="GO" id="GO:0005829">
    <property type="term" value="C:cytosol"/>
    <property type="evidence" value="ECO:0007669"/>
    <property type="project" value="TreeGrafter"/>
</dbReference>
<dbReference type="KEGG" id="osg:BST96_09965"/>
<dbReference type="EMBL" id="CP019343">
    <property type="protein sequence ID" value="ARN74418.1"/>
    <property type="molecule type" value="Genomic_DNA"/>
</dbReference>
<dbReference type="Proteomes" id="UP000193450">
    <property type="component" value="Chromosome"/>
</dbReference>
<reference evidence="5 6" key="1">
    <citation type="submission" date="2016-11" db="EMBL/GenBank/DDBJ databases">
        <title>Trade-off between light-utilization and light-protection in marine flavobacteria.</title>
        <authorList>
            <person name="Kumagai Y."/>
        </authorList>
    </citation>
    <scope>NUCLEOTIDE SEQUENCE [LARGE SCALE GENOMIC DNA]</scope>
    <source>
        <strain evidence="5 6">NBRC 107125</strain>
    </source>
</reference>
<feature type="domain" description="Pyridoxamine kinase/Phosphomethylpyrimidine kinase" evidence="4">
    <location>
        <begin position="18"/>
        <end position="259"/>
    </location>
</feature>
<dbReference type="STRING" id="716816.BST96_09965"/>
<dbReference type="InterPro" id="IPR029056">
    <property type="entry name" value="Ribokinase-like"/>
</dbReference>
<proteinExistence type="predicted"/>
<feature type="compositionally biased region" description="Basic and acidic residues" evidence="3">
    <location>
        <begin position="270"/>
        <end position="280"/>
    </location>
</feature>
<evidence type="ECO:0000256" key="2">
    <source>
        <dbReference type="ARBA" id="ARBA00012135"/>
    </source>
</evidence>
<protein>
    <recommendedName>
        <fullName evidence="2">hydroxymethylpyrimidine kinase</fullName>
        <ecNumber evidence="2">2.7.1.49</ecNumber>
    </recommendedName>
</protein>
<evidence type="ECO:0000313" key="6">
    <source>
        <dbReference type="Proteomes" id="UP000193450"/>
    </source>
</evidence>
<dbReference type="InterPro" id="IPR013749">
    <property type="entry name" value="PM/HMP-P_kinase-1"/>
</dbReference>
<evidence type="ECO:0000259" key="4">
    <source>
        <dbReference type="Pfam" id="PF08543"/>
    </source>
</evidence>
<comment type="pathway">
    <text evidence="1">Cofactor biosynthesis; thiamine diphosphate biosynthesis.</text>
</comment>
<feature type="region of interest" description="Disordered" evidence="3">
    <location>
        <begin position="260"/>
        <end position="280"/>
    </location>
</feature>
<dbReference type="UniPathway" id="UPA00060">
    <property type="reaction ID" value="UER00138"/>
</dbReference>
<dbReference type="Gene3D" id="3.40.1190.20">
    <property type="match status" value="1"/>
</dbReference>
<dbReference type="GO" id="GO:0009228">
    <property type="term" value="P:thiamine biosynthetic process"/>
    <property type="evidence" value="ECO:0007669"/>
    <property type="project" value="InterPro"/>
</dbReference>
<sequence length="280" mass="29121">MIDTNNKIPVVWSISGSDSCGGTGIQSDLKTFHDFATCGCSVVTAITAQNSFATGYSVATERKSVVAQINALDSDMPADVIKVGILPNLDIVETVVKYFDDYQGYVVYDLELEGSGEALLGEAGELLRSSLLPRVDLLVVNVEEATALTGNEIGSFEQMESAAASLMAIGSRSALITGAKFGDSGQRFDYWTDGEEAIWVTVDGAPGVNNRGGGCILSAALAAALANGHAFKDALSLAKAYVTQGIRGAKAIGSGPGAVAHLGLPDQEEDKPLLSDKRPA</sequence>